<evidence type="ECO:0000256" key="1">
    <source>
        <dbReference type="SAM" id="SignalP"/>
    </source>
</evidence>
<dbReference type="Pfam" id="PF06226">
    <property type="entry name" value="DUF1007"/>
    <property type="match status" value="1"/>
</dbReference>
<dbReference type="InterPro" id="IPR016537">
    <property type="entry name" value="UCP008159_ABC"/>
</dbReference>
<accession>A0A917IAX2</accession>
<organism evidence="2 3">
    <name type="scientific">Alsobacter metallidurans</name>
    <dbReference type="NCBI Taxonomy" id="340221"/>
    <lineage>
        <taxon>Bacteria</taxon>
        <taxon>Pseudomonadati</taxon>
        <taxon>Pseudomonadota</taxon>
        <taxon>Alphaproteobacteria</taxon>
        <taxon>Hyphomicrobiales</taxon>
        <taxon>Alsobacteraceae</taxon>
        <taxon>Alsobacter</taxon>
    </lineage>
</organism>
<gene>
    <name evidence="2" type="ORF">GCM10007036_41070</name>
</gene>
<reference evidence="2" key="2">
    <citation type="submission" date="2020-09" db="EMBL/GenBank/DDBJ databases">
        <authorList>
            <person name="Sun Q."/>
            <person name="Zhou Y."/>
        </authorList>
    </citation>
    <scope>NUCLEOTIDE SEQUENCE</scope>
    <source>
        <strain evidence="2">CGMCC 1.12214</strain>
    </source>
</reference>
<protein>
    <submittedName>
        <fullName evidence="2">ABC transporter substrate-binding protein</fullName>
    </submittedName>
</protein>
<feature type="chain" id="PRO_5037472144" evidence="1">
    <location>
        <begin position="27"/>
        <end position="213"/>
    </location>
</feature>
<name>A0A917IAX2_9HYPH</name>
<proteinExistence type="predicted"/>
<feature type="signal peptide" evidence="1">
    <location>
        <begin position="1"/>
        <end position="26"/>
    </location>
</feature>
<dbReference type="PIRSF" id="PIRSF008159">
    <property type="entry name" value="UCP008159_ABC"/>
    <property type="match status" value="1"/>
</dbReference>
<keyword evidence="3" id="KW-1185">Reference proteome</keyword>
<dbReference type="AlphaFoldDB" id="A0A917IAX2"/>
<reference evidence="2" key="1">
    <citation type="journal article" date="2014" name="Int. J. Syst. Evol. Microbiol.">
        <title>Complete genome sequence of Corynebacterium casei LMG S-19264T (=DSM 44701T), isolated from a smear-ripened cheese.</title>
        <authorList>
            <consortium name="US DOE Joint Genome Institute (JGI-PGF)"/>
            <person name="Walter F."/>
            <person name="Albersmeier A."/>
            <person name="Kalinowski J."/>
            <person name="Ruckert C."/>
        </authorList>
    </citation>
    <scope>NUCLEOTIDE SEQUENCE</scope>
    <source>
        <strain evidence="2">CGMCC 1.12214</strain>
    </source>
</reference>
<dbReference type="InterPro" id="IPR010412">
    <property type="entry name" value="DUF1007"/>
</dbReference>
<dbReference type="Proteomes" id="UP000603912">
    <property type="component" value="Unassembled WGS sequence"/>
</dbReference>
<keyword evidence="1" id="KW-0732">Signal</keyword>
<evidence type="ECO:0000313" key="3">
    <source>
        <dbReference type="Proteomes" id="UP000603912"/>
    </source>
</evidence>
<dbReference type="EMBL" id="BMES01000002">
    <property type="protein sequence ID" value="GGH30470.1"/>
    <property type="molecule type" value="Genomic_DNA"/>
</dbReference>
<comment type="caution">
    <text evidence="2">The sequence shown here is derived from an EMBL/GenBank/DDBJ whole genome shotgun (WGS) entry which is preliminary data.</text>
</comment>
<sequence length="213" mass="23316">MRVIRLLRFGLMALLALCAATLPASAHPHVWVSVKVEVVWTPDGKVAAVKHRWQFDDAYSSYAVQGLDANRDGVYSREELADLAKVNTESLADTEFFTVVKADGKRQAFGAPTDYWLDHADGKLTLNYTLPLREPVAAKRTLILDVYDPTFFVDFSYADGDDAVKLAGGPAGCAVQLSRPKKPDPKGQGLSEDYFANANMGFQFASKVIIACP</sequence>
<evidence type="ECO:0000313" key="2">
    <source>
        <dbReference type="EMBL" id="GGH30470.1"/>
    </source>
</evidence>